<dbReference type="InterPro" id="IPR050469">
    <property type="entry name" value="Diguanylate_Cyclase"/>
</dbReference>
<dbReference type="Pfam" id="PF00072">
    <property type="entry name" value="Response_reg"/>
    <property type="match status" value="1"/>
</dbReference>
<keyword evidence="8" id="KW-1185">Reference proteome</keyword>
<evidence type="ECO:0000256" key="2">
    <source>
        <dbReference type="ARBA" id="ARBA00034247"/>
    </source>
</evidence>
<dbReference type="PANTHER" id="PTHR45138">
    <property type="entry name" value="REGULATORY COMPONENTS OF SENSORY TRANSDUCTION SYSTEM"/>
    <property type="match status" value="1"/>
</dbReference>
<dbReference type="Gene3D" id="3.40.50.2300">
    <property type="match status" value="1"/>
</dbReference>
<dbReference type="SUPFAM" id="SSF47226">
    <property type="entry name" value="Histidine-containing phosphotransfer domain, HPT domain"/>
    <property type="match status" value="1"/>
</dbReference>
<dbReference type="InterPro" id="IPR000160">
    <property type="entry name" value="GGDEF_dom"/>
</dbReference>
<dbReference type="EC" id="2.7.7.65" evidence="1"/>
<dbReference type="PROSITE" id="PS50887">
    <property type="entry name" value="GGDEF"/>
    <property type="match status" value="1"/>
</dbReference>
<dbReference type="InterPro" id="IPR029787">
    <property type="entry name" value="Nucleotide_cyclase"/>
</dbReference>
<dbReference type="Proteomes" id="UP000306196">
    <property type="component" value="Unassembled WGS sequence"/>
</dbReference>
<dbReference type="PANTHER" id="PTHR45138:SF9">
    <property type="entry name" value="DIGUANYLATE CYCLASE DGCM-RELATED"/>
    <property type="match status" value="1"/>
</dbReference>
<sequence>MSHLKLRTALNETDYTTSLSWSEDTGRHLFHQLVDLVIDESVKCLTDLNLAFQKGNQHQVDHSMCRLRSSCLVYQSDHILETSRLIQNLFQSQSTHQLDLAVQTLTSAVDRMIQTLRIYQRAQPTQSHPHPSEPPSHAPYARLPSAQGHISPLVLVGEDLVAMKLVEFVAQHQSLDVIRFSTASAALDHLRTCNPSLVVFGLMLGEMKGLEFCRQLRATGLRSRHHLLIFTTDSRAANLNRILDVGADDFILKPITPDHLNVRLLVAQKSMAAMLQTLRLESELRRLSMQDGLTGLGNRRALERFIENQQKRHPSPDAMLQVMFIDLNDLKRINDVHGHVTGDHAIRHIASLARKQLQHQWELFRIGGDEFLAVSSSNSSQFAAQQCQSFRITLQESHLTTNAGVSLNVAASIGLASVPVQSSLEHLLHLADVQLYHAKRTKLKPLPEFSPMI</sequence>
<reference evidence="7 8" key="1">
    <citation type="submission" date="2019-05" db="EMBL/GenBank/DDBJ databases">
        <title>Verrucobacter flavum gen. nov., sp. nov. a new member of the family Verrucomicrobiaceae.</title>
        <authorList>
            <person name="Szuroczki S."/>
            <person name="Abbaszade G."/>
            <person name="Szabo A."/>
            <person name="Felfoldi T."/>
            <person name="Schumann P."/>
            <person name="Boka K."/>
            <person name="Keki Z."/>
            <person name="Toumi M."/>
            <person name="Toth E."/>
        </authorList>
    </citation>
    <scope>NUCLEOTIDE SEQUENCE [LARGE SCALE GENOMIC DNA]</scope>
    <source>
        <strain evidence="7 8">MG-N-17</strain>
    </source>
</reference>
<organism evidence="7 8">
    <name type="scientific">Phragmitibacter flavus</name>
    <dbReference type="NCBI Taxonomy" id="2576071"/>
    <lineage>
        <taxon>Bacteria</taxon>
        <taxon>Pseudomonadati</taxon>
        <taxon>Verrucomicrobiota</taxon>
        <taxon>Verrucomicrobiia</taxon>
        <taxon>Verrucomicrobiales</taxon>
        <taxon>Verrucomicrobiaceae</taxon>
        <taxon>Phragmitibacter</taxon>
    </lineage>
</organism>
<comment type="caution">
    <text evidence="3">Lacks conserved residue(s) required for the propagation of feature annotation.</text>
</comment>
<dbReference type="SUPFAM" id="SSF55073">
    <property type="entry name" value="Nucleotide cyclase"/>
    <property type="match status" value="1"/>
</dbReference>
<evidence type="ECO:0000259" key="6">
    <source>
        <dbReference type="PROSITE" id="PS50887"/>
    </source>
</evidence>
<dbReference type="SMART" id="SM00267">
    <property type="entry name" value="GGDEF"/>
    <property type="match status" value="1"/>
</dbReference>
<dbReference type="SMART" id="SM00448">
    <property type="entry name" value="REC"/>
    <property type="match status" value="1"/>
</dbReference>
<dbReference type="GO" id="GO:0005886">
    <property type="term" value="C:plasma membrane"/>
    <property type="evidence" value="ECO:0007669"/>
    <property type="project" value="TreeGrafter"/>
</dbReference>
<dbReference type="NCBIfam" id="TIGR00254">
    <property type="entry name" value="GGDEF"/>
    <property type="match status" value="1"/>
</dbReference>
<dbReference type="Pfam" id="PF00990">
    <property type="entry name" value="GGDEF"/>
    <property type="match status" value="1"/>
</dbReference>
<dbReference type="AlphaFoldDB" id="A0A5R8KGK7"/>
<feature type="domain" description="Response regulatory" evidence="5">
    <location>
        <begin position="152"/>
        <end position="268"/>
    </location>
</feature>
<evidence type="ECO:0000256" key="4">
    <source>
        <dbReference type="SAM" id="MobiDB-lite"/>
    </source>
</evidence>
<feature type="domain" description="GGDEF" evidence="6">
    <location>
        <begin position="318"/>
        <end position="451"/>
    </location>
</feature>
<dbReference type="PROSITE" id="PS50110">
    <property type="entry name" value="RESPONSE_REGULATORY"/>
    <property type="match status" value="1"/>
</dbReference>
<evidence type="ECO:0000256" key="3">
    <source>
        <dbReference type="PROSITE-ProRule" id="PRU00169"/>
    </source>
</evidence>
<dbReference type="InterPro" id="IPR043128">
    <property type="entry name" value="Rev_trsase/Diguanyl_cyclase"/>
</dbReference>
<dbReference type="Gene3D" id="1.20.120.160">
    <property type="entry name" value="HPT domain"/>
    <property type="match status" value="1"/>
</dbReference>
<dbReference type="Gene3D" id="3.30.70.270">
    <property type="match status" value="1"/>
</dbReference>
<dbReference type="CDD" id="cd01949">
    <property type="entry name" value="GGDEF"/>
    <property type="match status" value="1"/>
</dbReference>
<gene>
    <name evidence="7" type="ORF">FEM03_10480</name>
</gene>
<dbReference type="OrthoDB" id="176069at2"/>
<dbReference type="GO" id="GO:0000160">
    <property type="term" value="P:phosphorelay signal transduction system"/>
    <property type="evidence" value="ECO:0007669"/>
    <property type="project" value="InterPro"/>
</dbReference>
<dbReference type="GO" id="GO:0052621">
    <property type="term" value="F:diguanylate cyclase activity"/>
    <property type="evidence" value="ECO:0007669"/>
    <property type="project" value="UniProtKB-EC"/>
</dbReference>
<accession>A0A5R8KGK7</accession>
<feature type="region of interest" description="Disordered" evidence="4">
    <location>
        <begin position="122"/>
        <end position="142"/>
    </location>
</feature>
<dbReference type="InterPro" id="IPR001789">
    <property type="entry name" value="Sig_transdc_resp-reg_receiver"/>
</dbReference>
<evidence type="ECO:0000313" key="8">
    <source>
        <dbReference type="Proteomes" id="UP000306196"/>
    </source>
</evidence>
<dbReference type="GO" id="GO:0043709">
    <property type="term" value="P:cell adhesion involved in single-species biofilm formation"/>
    <property type="evidence" value="ECO:0007669"/>
    <property type="project" value="TreeGrafter"/>
</dbReference>
<dbReference type="InterPro" id="IPR011006">
    <property type="entry name" value="CheY-like_superfamily"/>
</dbReference>
<dbReference type="SUPFAM" id="SSF52172">
    <property type="entry name" value="CheY-like"/>
    <property type="match status" value="1"/>
</dbReference>
<evidence type="ECO:0000256" key="1">
    <source>
        <dbReference type="ARBA" id="ARBA00012528"/>
    </source>
</evidence>
<proteinExistence type="predicted"/>
<dbReference type="EMBL" id="VAUV01000007">
    <property type="protein sequence ID" value="TLD70729.1"/>
    <property type="molecule type" value="Genomic_DNA"/>
</dbReference>
<comment type="catalytic activity">
    <reaction evidence="2">
        <text>2 GTP = 3',3'-c-di-GMP + 2 diphosphate</text>
        <dbReference type="Rhea" id="RHEA:24898"/>
        <dbReference type="ChEBI" id="CHEBI:33019"/>
        <dbReference type="ChEBI" id="CHEBI:37565"/>
        <dbReference type="ChEBI" id="CHEBI:58805"/>
        <dbReference type="EC" id="2.7.7.65"/>
    </reaction>
</comment>
<protein>
    <recommendedName>
        <fullName evidence="1">diguanylate cyclase</fullName>
        <ecNumber evidence="1">2.7.7.65</ecNumber>
    </recommendedName>
</protein>
<dbReference type="RefSeq" id="WP_138086200.1">
    <property type="nucleotide sequence ID" value="NZ_VAUV01000007.1"/>
</dbReference>
<evidence type="ECO:0000313" key="7">
    <source>
        <dbReference type="EMBL" id="TLD70729.1"/>
    </source>
</evidence>
<evidence type="ECO:0000259" key="5">
    <source>
        <dbReference type="PROSITE" id="PS50110"/>
    </source>
</evidence>
<comment type="caution">
    <text evidence="7">The sequence shown here is derived from an EMBL/GenBank/DDBJ whole genome shotgun (WGS) entry which is preliminary data.</text>
</comment>
<dbReference type="GO" id="GO:1902201">
    <property type="term" value="P:negative regulation of bacterial-type flagellum-dependent cell motility"/>
    <property type="evidence" value="ECO:0007669"/>
    <property type="project" value="TreeGrafter"/>
</dbReference>
<name>A0A5R8KGK7_9BACT</name>
<dbReference type="InterPro" id="IPR036641">
    <property type="entry name" value="HPT_dom_sf"/>
</dbReference>